<gene>
    <name evidence="1" type="ORF">SAMN05421807_112141</name>
</gene>
<protein>
    <recommendedName>
        <fullName evidence="3">Fur-regulated basic protein A</fullName>
    </recommendedName>
</protein>
<dbReference type="Proteomes" id="UP000184079">
    <property type="component" value="Unassembled WGS sequence"/>
</dbReference>
<sequence>MDISEKQCQRAANDRRTVIINDLYRMGVFYTRDGRKVEDCRLFTLEQVYMNEKHRMAKVKEQQG</sequence>
<dbReference type="EMBL" id="FQXD01000012">
    <property type="protein sequence ID" value="SHH75096.1"/>
    <property type="molecule type" value="Genomic_DNA"/>
</dbReference>
<dbReference type="AlphaFoldDB" id="A0A1M5VIL8"/>
<dbReference type="RefSeq" id="WP_073010677.1">
    <property type="nucleotide sequence ID" value="NZ_FQXD01000012.1"/>
</dbReference>
<name>A0A1M5VIL8_9BACI</name>
<reference evidence="2" key="1">
    <citation type="submission" date="2016-11" db="EMBL/GenBank/DDBJ databases">
        <authorList>
            <person name="Varghese N."/>
            <person name="Submissions S."/>
        </authorList>
    </citation>
    <scope>NUCLEOTIDE SEQUENCE [LARGE SCALE GENOMIC DNA]</scope>
    <source>
        <strain evidence="2">CGMCC 1.6496</strain>
    </source>
</reference>
<evidence type="ECO:0008006" key="3">
    <source>
        <dbReference type="Google" id="ProtNLM"/>
    </source>
</evidence>
<keyword evidence="2" id="KW-1185">Reference proteome</keyword>
<organism evidence="1 2">
    <name type="scientific">Virgibacillus chiguensis</name>
    <dbReference type="NCBI Taxonomy" id="411959"/>
    <lineage>
        <taxon>Bacteria</taxon>
        <taxon>Bacillati</taxon>
        <taxon>Bacillota</taxon>
        <taxon>Bacilli</taxon>
        <taxon>Bacillales</taxon>
        <taxon>Bacillaceae</taxon>
        <taxon>Virgibacillus</taxon>
    </lineage>
</organism>
<proteinExistence type="predicted"/>
<accession>A0A1M5VIL8</accession>
<evidence type="ECO:0000313" key="1">
    <source>
        <dbReference type="EMBL" id="SHH75096.1"/>
    </source>
</evidence>
<evidence type="ECO:0000313" key="2">
    <source>
        <dbReference type="Proteomes" id="UP000184079"/>
    </source>
</evidence>